<reference evidence="1" key="2">
    <citation type="journal article" date="2020" name="Nat. Commun.">
        <title>Large-scale genome sequencing of mycorrhizal fungi provides insights into the early evolution of symbiotic traits.</title>
        <authorList>
            <person name="Miyauchi S."/>
            <person name="Kiss E."/>
            <person name="Kuo A."/>
            <person name="Drula E."/>
            <person name="Kohler A."/>
            <person name="Sanchez-Garcia M."/>
            <person name="Morin E."/>
            <person name="Andreopoulos B."/>
            <person name="Barry K.W."/>
            <person name="Bonito G."/>
            <person name="Buee M."/>
            <person name="Carver A."/>
            <person name="Chen C."/>
            <person name="Cichocki N."/>
            <person name="Clum A."/>
            <person name="Culley D."/>
            <person name="Crous P.W."/>
            <person name="Fauchery L."/>
            <person name="Girlanda M."/>
            <person name="Hayes R.D."/>
            <person name="Keri Z."/>
            <person name="LaButti K."/>
            <person name="Lipzen A."/>
            <person name="Lombard V."/>
            <person name="Magnuson J."/>
            <person name="Maillard F."/>
            <person name="Murat C."/>
            <person name="Nolan M."/>
            <person name="Ohm R.A."/>
            <person name="Pangilinan J."/>
            <person name="Pereira M.F."/>
            <person name="Perotto S."/>
            <person name="Peter M."/>
            <person name="Pfister S."/>
            <person name="Riley R."/>
            <person name="Sitrit Y."/>
            <person name="Stielow J.B."/>
            <person name="Szollosi G."/>
            <person name="Zifcakova L."/>
            <person name="Stursova M."/>
            <person name="Spatafora J.W."/>
            <person name="Tedersoo L."/>
            <person name="Vaario L.M."/>
            <person name="Yamada A."/>
            <person name="Yan M."/>
            <person name="Wang P."/>
            <person name="Xu J."/>
            <person name="Bruns T."/>
            <person name="Baldrian P."/>
            <person name="Vilgalys R."/>
            <person name="Dunand C."/>
            <person name="Henrissat B."/>
            <person name="Grigoriev I.V."/>
            <person name="Hibbett D."/>
            <person name="Nagy L.G."/>
            <person name="Martin F.M."/>
        </authorList>
    </citation>
    <scope>NUCLEOTIDE SEQUENCE</scope>
    <source>
        <strain evidence="1">Prilba</strain>
    </source>
</reference>
<gene>
    <name evidence="1" type="ORF">DFH94DRAFT_848591</name>
</gene>
<evidence type="ECO:0000313" key="2">
    <source>
        <dbReference type="Proteomes" id="UP000759537"/>
    </source>
</evidence>
<name>A0A9P5MKW5_9AGAM</name>
<proteinExistence type="predicted"/>
<keyword evidence="2" id="KW-1185">Reference proteome</keyword>
<protein>
    <submittedName>
        <fullName evidence="1">Uncharacterized protein</fullName>
    </submittedName>
</protein>
<evidence type="ECO:0000313" key="1">
    <source>
        <dbReference type="EMBL" id="KAF8465795.1"/>
    </source>
</evidence>
<dbReference type="AlphaFoldDB" id="A0A9P5MKW5"/>
<dbReference type="OrthoDB" id="3229878at2759"/>
<sequence length="534" mass="60508">MGTRGYKVYRYKGRYFVYYNHWDSYPSGFGLNVLHEIPYGMSKEEFEEWVRLTREYLDEQYEELKDPDPDIETRAYVTDERPENDVFIEWVYEIDLDNLVFHVDSQPLFRLDNMPPDNVFLRTISFDHFGHRAYHEHTPVQYRYDWRAPPPPPPPKSLIAYNSCPSRSSSSSVHDLLRMPMALSSIERARTALVGLLVTRCMVADGVGLYVRVLEGVSDRDHIPQGMLELALSLVNFAVGPPIPSLPCIPHGNNWDFIWIREDVCLRITTHLDDEDNLQASIGDLVHHINTTPDKVGTVYGVACSIFHCAVVRLDKDERGTSFAHTPALQFLPSFYARKISTPGIEALSRLGCQTSGVECLTAISEGYNLPRITHKESLVAGSVSMTAKVPVEVWANVGHFISSPKDLINLASISPQAMSAAADLARYPMAMDFRLVDVVGTIAPIPKTEGRTGDLSQEDEKIQRYYYELGRAKFTAVKGDRWVTVELGQEYHKGFDGRRELSFEVQTYLTATGPVVLWENELYVLELDDDKAS</sequence>
<comment type="caution">
    <text evidence="1">The sequence shown here is derived from an EMBL/GenBank/DDBJ whole genome shotgun (WGS) entry which is preliminary data.</text>
</comment>
<reference evidence="1" key="1">
    <citation type="submission" date="2019-10" db="EMBL/GenBank/DDBJ databases">
        <authorList>
            <consortium name="DOE Joint Genome Institute"/>
            <person name="Kuo A."/>
            <person name="Miyauchi S."/>
            <person name="Kiss E."/>
            <person name="Drula E."/>
            <person name="Kohler A."/>
            <person name="Sanchez-Garcia M."/>
            <person name="Andreopoulos B."/>
            <person name="Barry K.W."/>
            <person name="Bonito G."/>
            <person name="Buee M."/>
            <person name="Carver A."/>
            <person name="Chen C."/>
            <person name="Cichocki N."/>
            <person name="Clum A."/>
            <person name="Culley D."/>
            <person name="Crous P.W."/>
            <person name="Fauchery L."/>
            <person name="Girlanda M."/>
            <person name="Hayes R."/>
            <person name="Keri Z."/>
            <person name="LaButti K."/>
            <person name="Lipzen A."/>
            <person name="Lombard V."/>
            <person name="Magnuson J."/>
            <person name="Maillard F."/>
            <person name="Morin E."/>
            <person name="Murat C."/>
            <person name="Nolan M."/>
            <person name="Ohm R."/>
            <person name="Pangilinan J."/>
            <person name="Pereira M."/>
            <person name="Perotto S."/>
            <person name="Peter M."/>
            <person name="Riley R."/>
            <person name="Sitrit Y."/>
            <person name="Stielow B."/>
            <person name="Szollosi G."/>
            <person name="Zifcakova L."/>
            <person name="Stursova M."/>
            <person name="Spatafora J.W."/>
            <person name="Tedersoo L."/>
            <person name="Vaario L.-M."/>
            <person name="Yamada A."/>
            <person name="Yan M."/>
            <person name="Wang P."/>
            <person name="Xu J."/>
            <person name="Bruns T."/>
            <person name="Baldrian P."/>
            <person name="Vilgalys R."/>
            <person name="Henrissat B."/>
            <person name="Grigoriev I.V."/>
            <person name="Hibbett D."/>
            <person name="Nagy L.G."/>
            <person name="Martin F.M."/>
        </authorList>
    </citation>
    <scope>NUCLEOTIDE SEQUENCE</scope>
    <source>
        <strain evidence="1">Prilba</strain>
    </source>
</reference>
<accession>A0A9P5MKW5</accession>
<dbReference type="Proteomes" id="UP000759537">
    <property type="component" value="Unassembled WGS sequence"/>
</dbReference>
<organism evidence="1 2">
    <name type="scientific">Russula ochroleuca</name>
    <dbReference type="NCBI Taxonomy" id="152965"/>
    <lineage>
        <taxon>Eukaryota</taxon>
        <taxon>Fungi</taxon>
        <taxon>Dikarya</taxon>
        <taxon>Basidiomycota</taxon>
        <taxon>Agaricomycotina</taxon>
        <taxon>Agaricomycetes</taxon>
        <taxon>Russulales</taxon>
        <taxon>Russulaceae</taxon>
        <taxon>Russula</taxon>
    </lineage>
</organism>
<dbReference type="EMBL" id="WHVB01000045">
    <property type="protein sequence ID" value="KAF8465795.1"/>
    <property type="molecule type" value="Genomic_DNA"/>
</dbReference>